<dbReference type="SUPFAM" id="SSF52833">
    <property type="entry name" value="Thioredoxin-like"/>
    <property type="match status" value="1"/>
</dbReference>
<dbReference type="CDD" id="cd03019">
    <property type="entry name" value="DsbA_DsbA"/>
    <property type="match status" value="1"/>
</dbReference>
<gene>
    <name evidence="4" type="ordered locus">Avin_09722</name>
</gene>
<dbReference type="PANTHER" id="PTHR35891">
    <property type="entry name" value="THIOL:DISULFIDE INTERCHANGE PROTEIN DSBA"/>
    <property type="match status" value="1"/>
</dbReference>
<dbReference type="InterPro" id="IPR036249">
    <property type="entry name" value="Thioredoxin-like_sf"/>
</dbReference>
<dbReference type="HOGENOM" id="CLU_088255_1_0_6"/>
<protein>
    <recommendedName>
        <fullName evidence="2">Thiol:disulfide interchange protein</fullName>
    </recommendedName>
</protein>
<dbReference type="STRING" id="322710.Avin_09722"/>
<evidence type="ECO:0000256" key="2">
    <source>
        <dbReference type="PIRNR" id="PIRNR001488"/>
    </source>
</evidence>
<dbReference type="OrthoDB" id="9784896at2"/>
<name>C1DNI9_AZOVD</name>
<evidence type="ECO:0000256" key="3">
    <source>
        <dbReference type="PIRSR" id="PIRSR001488-1"/>
    </source>
</evidence>
<organism evidence="4 5">
    <name type="scientific">Azotobacter vinelandii (strain DJ / ATCC BAA-1303)</name>
    <dbReference type="NCBI Taxonomy" id="322710"/>
    <lineage>
        <taxon>Bacteria</taxon>
        <taxon>Pseudomonadati</taxon>
        <taxon>Pseudomonadota</taxon>
        <taxon>Gammaproteobacteria</taxon>
        <taxon>Pseudomonadales</taxon>
        <taxon>Pseudomonadaceae</taxon>
        <taxon>Azotobacter</taxon>
    </lineage>
</organism>
<dbReference type="eggNOG" id="COG1651">
    <property type="taxonomic scope" value="Bacteria"/>
</dbReference>
<dbReference type="PANTHER" id="PTHR35891:SF3">
    <property type="entry name" value="THIOL:DISULFIDE INTERCHANGE PROTEIN DSBL"/>
    <property type="match status" value="1"/>
</dbReference>
<proteinExistence type="inferred from homology"/>
<comment type="similarity">
    <text evidence="2">Belongs to the thioredoxin family.</text>
</comment>
<dbReference type="AlphaFoldDB" id="C1DNI9"/>
<dbReference type="Gene3D" id="3.40.30.10">
    <property type="entry name" value="Glutaredoxin"/>
    <property type="match status" value="1"/>
</dbReference>
<keyword evidence="2" id="KW-1015">Disulfide bond</keyword>
<keyword evidence="2" id="KW-0574">Periplasm</keyword>
<reference evidence="4 5" key="1">
    <citation type="journal article" date="2009" name="J. Bacteriol.">
        <title>Genome sequence of Azotobacter vinelandii, an obligate aerobe specialized to support diverse anaerobic metabolic processes.</title>
        <authorList>
            <person name="Setubal J.C."/>
            <person name="dos Santos P."/>
            <person name="Goldman B.S."/>
            <person name="Ertesvag H."/>
            <person name="Espin G."/>
            <person name="Rubio L.M."/>
            <person name="Valla S."/>
            <person name="Almeida N.F."/>
            <person name="Balasubramanian D."/>
            <person name="Cromes L."/>
            <person name="Curatti L."/>
            <person name="Du Z."/>
            <person name="Godsy E."/>
            <person name="Goodner B."/>
            <person name="Hellner-Burris K."/>
            <person name="Hernandez J.A."/>
            <person name="Houmiel K."/>
            <person name="Imperial J."/>
            <person name="Kennedy C."/>
            <person name="Larson T.J."/>
            <person name="Latreille P."/>
            <person name="Ligon L.S."/>
            <person name="Lu J."/>
            <person name="Maerk M."/>
            <person name="Miller N.M."/>
            <person name="Norton S."/>
            <person name="O'Carroll I.P."/>
            <person name="Paulsen I."/>
            <person name="Raulfs E.C."/>
            <person name="Roemer R."/>
            <person name="Rosser J."/>
            <person name="Segura D."/>
            <person name="Slater S."/>
            <person name="Stricklin S.L."/>
            <person name="Studholme D.J."/>
            <person name="Sun J."/>
            <person name="Viana C.J."/>
            <person name="Wallin E."/>
            <person name="Wang B."/>
            <person name="Wheeler C."/>
            <person name="Zhu H."/>
            <person name="Dean D.R."/>
            <person name="Dixon R."/>
            <person name="Wood D."/>
        </authorList>
    </citation>
    <scope>NUCLEOTIDE SEQUENCE [LARGE SCALE GENOMIC DNA]</scope>
    <source>
        <strain evidence="5">DJ / ATCC BAA-1303</strain>
    </source>
</reference>
<dbReference type="InterPro" id="IPR050824">
    <property type="entry name" value="Thiol_disulfide_DsbA"/>
</dbReference>
<comment type="subcellular location">
    <subcellularLocation>
        <location evidence="2">Periplasm</location>
    </subcellularLocation>
</comment>
<dbReference type="Proteomes" id="UP000002424">
    <property type="component" value="Chromosome"/>
</dbReference>
<dbReference type="EnsemblBacteria" id="ACO77205">
    <property type="protein sequence ID" value="ACO77205"/>
    <property type="gene ID" value="Avin_09722"/>
</dbReference>
<evidence type="ECO:0000313" key="5">
    <source>
        <dbReference type="Proteomes" id="UP000002424"/>
    </source>
</evidence>
<keyword evidence="5" id="KW-1185">Reference proteome</keyword>
<dbReference type="PIRSF" id="PIRSF001488">
    <property type="entry name" value="Tdi_protein"/>
    <property type="match status" value="1"/>
</dbReference>
<accession>C1DNI9</accession>
<dbReference type="GO" id="GO:0042597">
    <property type="term" value="C:periplasmic space"/>
    <property type="evidence" value="ECO:0007669"/>
    <property type="project" value="UniProtKB-SubCell"/>
</dbReference>
<evidence type="ECO:0000256" key="1">
    <source>
        <dbReference type="ARBA" id="ARBA00022729"/>
    </source>
</evidence>
<dbReference type="KEGG" id="avn:Avin_09722"/>
<keyword evidence="1" id="KW-0732">Signal</keyword>
<dbReference type="InterPro" id="IPR023205">
    <property type="entry name" value="DsbA/DsbL"/>
</dbReference>
<dbReference type="EMBL" id="CP001157">
    <property type="protein sequence ID" value="ACO77205.1"/>
    <property type="molecule type" value="Genomic_DNA"/>
</dbReference>
<evidence type="ECO:0000313" key="4">
    <source>
        <dbReference type="EMBL" id="ACO77205.1"/>
    </source>
</evidence>
<feature type="disulfide bond" description="Redox-active" evidence="3">
    <location>
        <begin position="43"/>
        <end position="46"/>
    </location>
</feature>
<sequence>MFLVVINSTSSAQEFIAGKDYYIIEPERLEYSGSIIEFFNYACMYCYRVETDIDRLYEHLPEKISFERIPVVMGKKYRYEPAAIASYILKFNGLESKYHKYMFQVIRSPLSWELKKYNRLSEKSYLQIFFEDLGLSAEKYQDSYIYAQKKLSDDRERFKTLALTGTPTFLVRGKYIVSGLRPEPYAERHLVNTLIYLLRLE</sequence>